<protein>
    <submittedName>
        <fullName evidence="2">Uncharacterized protein</fullName>
    </submittedName>
</protein>
<sequence>MPPKRKKSASRGKKKRPKVFVDPDEEYRRALDERYYLPKLTRAAINQGYLQRILLAIKSFTLAQPPLELETLDSREEEVNREIATRVPLQVLPDIVRSLGLNPGEEQMRQIGWLVLYHGESPRRPPSEAGDAGTAVPPPEAAPQEPHAEAKEQVEVTLEEMLDHPLEETVASAAGRGKKLMADRGKLEAVLLDIMCTGLLVFDPAGMQGEAAAPAHERVVSVVDRSDPEVVDNVFDVLWAASLRHRCEDGARCIYVSDLEHLLTAVQEAAAIGELPLTPEELEAFFFFVSETGCDTVREDTFALMAL</sequence>
<comment type="caution">
    <text evidence="2">The sequence shown here is derived from an EMBL/GenBank/DDBJ whole genome shotgun (WGS) entry which is preliminary data.</text>
</comment>
<dbReference type="GeneID" id="40320358"/>
<organism evidence="2 3">
    <name type="scientific">Trypanosoma conorhini</name>
    <dbReference type="NCBI Taxonomy" id="83891"/>
    <lineage>
        <taxon>Eukaryota</taxon>
        <taxon>Discoba</taxon>
        <taxon>Euglenozoa</taxon>
        <taxon>Kinetoplastea</taxon>
        <taxon>Metakinetoplastina</taxon>
        <taxon>Trypanosomatida</taxon>
        <taxon>Trypanosomatidae</taxon>
        <taxon>Trypanosoma</taxon>
    </lineage>
</organism>
<gene>
    <name evidence="2" type="ORF">Tco025E_06747</name>
</gene>
<name>A0A3R7M801_9TRYP</name>
<proteinExistence type="predicted"/>
<accession>A0A3R7M801</accession>
<dbReference type="RefSeq" id="XP_029226275.1">
    <property type="nucleotide sequence ID" value="XM_029373619.1"/>
</dbReference>
<feature type="region of interest" description="Disordered" evidence="1">
    <location>
        <begin position="122"/>
        <end position="151"/>
    </location>
</feature>
<evidence type="ECO:0000313" key="3">
    <source>
        <dbReference type="Proteomes" id="UP000284403"/>
    </source>
</evidence>
<evidence type="ECO:0000256" key="1">
    <source>
        <dbReference type="SAM" id="MobiDB-lite"/>
    </source>
</evidence>
<evidence type="ECO:0000313" key="2">
    <source>
        <dbReference type="EMBL" id="RNF10733.1"/>
    </source>
</evidence>
<keyword evidence="3" id="KW-1185">Reference proteome</keyword>
<reference evidence="2 3" key="1">
    <citation type="journal article" date="2018" name="BMC Genomics">
        <title>Genomic comparison of Trypanosoma conorhini and Trypanosoma rangeli to Trypanosoma cruzi strains of high and low virulence.</title>
        <authorList>
            <person name="Bradwell K.R."/>
            <person name="Koparde V.N."/>
            <person name="Matveyev A.V."/>
            <person name="Serrano M.G."/>
            <person name="Alves J.M."/>
            <person name="Parikh H."/>
            <person name="Huang B."/>
            <person name="Lee V."/>
            <person name="Espinosa-Alvarez O."/>
            <person name="Ortiz P.A."/>
            <person name="Costa-Martins A.G."/>
            <person name="Teixeira M.M."/>
            <person name="Buck G.A."/>
        </authorList>
    </citation>
    <scope>NUCLEOTIDE SEQUENCE [LARGE SCALE GENOMIC DNA]</scope>
    <source>
        <strain evidence="2 3">025E</strain>
    </source>
</reference>
<dbReference type="Proteomes" id="UP000284403">
    <property type="component" value="Unassembled WGS sequence"/>
</dbReference>
<dbReference type="AlphaFoldDB" id="A0A3R7M801"/>
<dbReference type="OrthoDB" id="262579at2759"/>
<dbReference type="EMBL" id="MKKU01000475">
    <property type="protein sequence ID" value="RNF10733.1"/>
    <property type="molecule type" value="Genomic_DNA"/>
</dbReference>